<keyword evidence="12" id="KW-1208">Phospholipid metabolism</keyword>
<evidence type="ECO:0000313" key="17">
    <source>
        <dbReference type="Proteomes" id="UP000266340"/>
    </source>
</evidence>
<keyword evidence="9" id="KW-0443">Lipid metabolism</keyword>
<name>A0A398CRH2_9BACL</name>
<dbReference type="GO" id="GO:0016020">
    <property type="term" value="C:membrane"/>
    <property type="evidence" value="ECO:0007669"/>
    <property type="project" value="UniProtKB-SubCell"/>
</dbReference>
<dbReference type="AlphaFoldDB" id="A0A398CRH2"/>
<feature type="transmembrane region" description="Helical" evidence="15">
    <location>
        <begin position="118"/>
        <end position="135"/>
    </location>
</feature>
<evidence type="ECO:0000256" key="12">
    <source>
        <dbReference type="ARBA" id="ARBA00023264"/>
    </source>
</evidence>
<proteinExistence type="inferred from homology"/>
<dbReference type="Proteomes" id="UP000266340">
    <property type="component" value="Unassembled WGS sequence"/>
</dbReference>
<dbReference type="Pfam" id="PF01066">
    <property type="entry name" value="CDP-OH_P_transf"/>
    <property type="match status" value="1"/>
</dbReference>
<dbReference type="GO" id="GO:0008444">
    <property type="term" value="F:CDP-diacylglycerol-glycerol-3-phosphate 3-phosphatidyltransferase activity"/>
    <property type="evidence" value="ECO:0007669"/>
    <property type="project" value="InterPro"/>
</dbReference>
<evidence type="ECO:0000256" key="1">
    <source>
        <dbReference type="ARBA" id="ARBA00003973"/>
    </source>
</evidence>
<dbReference type="InterPro" id="IPR004570">
    <property type="entry name" value="Phosphatidylglycerol_P_synth"/>
</dbReference>
<comment type="similarity">
    <text evidence="4 14">Belongs to the CDP-alcohol phosphatidyltransferase class-I family.</text>
</comment>
<sequence length="168" mass="18629">MNLPNLLTMSRFALIPLFLALYWNDHPVAALLIVLLAGLTDILDGYIARRRGQITVTGSMLDPLADKTMMLTVVLSLLFNEKISWSVGAVMAFREIGMIASSAFFYFRGMKTVPANMMGKATTVVYYVAIVLLFLDQPGGSEVLWCGIALSFVTSGIYFMKFRNLNRA</sequence>
<gene>
    <name evidence="16" type="ORF">D3H35_14750</name>
</gene>
<dbReference type="PANTHER" id="PTHR14269">
    <property type="entry name" value="CDP-DIACYLGLYCEROL--GLYCEROL-3-PHOSPHATE 3-PHOSPHATIDYLTRANSFERASE-RELATED"/>
    <property type="match status" value="1"/>
</dbReference>
<accession>A0A398CRH2</accession>
<evidence type="ECO:0000256" key="4">
    <source>
        <dbReference type="ARBA" id="ARBA00010441"/>
    </source>
</evidence>
<keyword evidence="5" id="KW-0444">Lipid biosynthesis</keyword>
<protein>
    <recommendedName>
        <fullName evidence="13">Phosphatidylglycerophosphate synthase</fullName>
    </recommendedName>
</protein>
<reference evidence="16 17" key="1">
    <citation type="submission" date="2018-09" db="EMBL/GenBank/DDBJ databases">
        <title>Cohnella cavernae sp. nov., isolated from a karst cave.</title>
        <authorList>
            <person name="Zhu H."/>
        </authorList>
    </citation>
    <scope>NUCLEOTIDE SEQUENCE [LARGE SCALE GENOMIC DNA]</scope>
    <source>
        <strain evidence="16 17">K2E09-144</strain>
    </source>
</reference>
<dbReference type="GO" id="GO:0006655">
    <property type="term" value="P:phosphatidylglycerol biosynthetic process"/>
    <property type="evidence" value="ECO:0007669"/>
    <property type="project" value="UniProtKB-UniPathway"/>
</dbReference>
<organism evidence="16 17">
    <name type="scientific">Cohnella faecalis</name>
    <dbReference type="NCBI Taxonomy" id="2315694"/>
    <lineage>
        <taxon>Bacteria</taxon>
        <taxon>Bacillati</taxon>
        <taxon>Bacillota</taxon>
        <taxon>Bacilli</taxon>
        <taxon>Bacillales</taxon>
        <taxon>Paenibacillaceae</taxon>
        <taxon>Cohnella</taxon>
    </lineage>
</organism>
<feature type="transmembrane region" description="Helical" evidence="15">
    <location>
        <begin position="29"/>
        <end position="48"/>
    </location>
</feature>
<dbReference type="OrthoDB" id="9796672at2"/>
<dbReference type="EMBL" id="QXJM01000039">
    <property type="protein sequence ID" value="RIE02021.1"/>
    <property type="molecule type" value="Genomic_DNA"/>
</dbReference>
<comment type="caution">
    <text evidence="16">The sequence shown here is derived from an EMBL/GenBank/DDBJ whole genome shotgun (WGS) entry which is preliminary data.</text>
</comment>
<comment type="subcellular location">
    <subcellularLocation>
        <location evidence="2">Membrane</location>
        <topology evidence="2">Multi-pass membrane protein</topology>
    </subcellularLocation>
</comment>
<feature type="transmembrane region" description="Helical" evidence="15">
    <location>
        <begin position="141"/>
        <end position="160"/>
    </location>
</feature>
<comment type="pathway">
    <text evidence="3">Lipid metabolism.</text>
</comment>
<evidence type="ECO:0000256" key="6">
    <source>
        <dbReference type="ARBA" id="ARBA00022679"/>
    </source>
</evidence>
<dbReference type="PIRSF" id="PIRSF000847">
    <property type="entry name" value="Phos_ph_gly_syn"/>
    <property type="match status" value="1"/>
</dbReference>
<evidence type="ECO:0000256" key="5">
    <source>
        <dbReference type="ARBA" id="ARBA00022516"/>
    </source>
</evidence>
<dbReference type="InterPro" id="IPR048254">
    <property type="entry name" value="CDP_ALCOHOL_P_TRANSF_CS"/>
</dbReference>
<evidence type="ECO:0000256" key="9">
    <source>
        <dbReference type="ARBA" id="ARBA00023098"/>
    </source>
</evidence>
<evidence type="ECO:0000256" key="2">
    <source>
        <dbReference type="ARBA" id="ARBA00004141"/>
    </source>
</evidence>
<evidence type="ECO:0000256" key="10">
    <source>
        <dbReference type="ARBA" id="ARBA00023136"/>
    </source>
</evidence>
<dbReference type="Gene3D" id="1.20.120.1760">
    <property type="match status" value="1"/>
</dbReference>
<dbReference type="InterPro" id="IPR000462">
    <property type="entry name" value="CDP-OH_P_trans"/>
</dbReference>
<keyword evidence="6 14" id="KW-0808">Transferase</keyword>
<keyword evidence="8 15" id="KW-1133">Transmembrane helix</keyword>
<dbReference type="InterPro" id="IPR043130">
    <property type="entry name" value="CDP-OH_PTrfase_TM_dom"/>
</dbReference>
<evidence type="ECO:0000313" key="16">
    <source>
        <dbReference type="EMBL" id="RIE02021.1"/>
    </source>
</evidence>
<keyword evidence="17" id="KW-1185">Reference proteome</keyword>
<comment type="function">
    <text evidence="1">This protein catalyzes the committed step to the synthesis of the acidic phospholipids.</text>
</comment>
<keyword evidence="10 15" id="KW-0472">Membrane</keyword>
<evidence type="ECO:0000256" key="3">
    <source>
        <dbReference type="ARBA" id="ARBA00005189"/>
    </source>
</evidence>
<evidence type="ECO:0000256" key="13">
    <source>
        <dbReference type="ARBA" id="ARBA00033018"/>
    </source>
</evidence>
<evidence type="ECO:0000256" key="7">
    <source>
        <dbReference type="ARBA" id="ARBA00022692"/>
    </source>
</evidence>
<dbReference type="InterPro" id="IPR050324">
    <property type="entry name" value="CDP-alcohol_PTase-I"/>
</dbReference>
<keyword evidence="11" id="KW-0594">Phospholipid biosynthesis</keyword>
<dbReference type="PROSITE" id="PS00379">
    <property type="entry name" value="CDP_ALCOHOL_P_TRANSF"/>
    <property type="match status" value="1"/>
</dbReference>
<keyword evidence="7 15" id="KW-0812">Transmembrane</keyword>
<evidence type="ECO:0000256" key="11">
    <source>
        <dbReference type="ARBA" id="ARBA00023209"/>
    </source>
</evidence>
<evidence type="ECO:0000256" key="8">
    <source>
        <dbReference type="ARBA" id="ARBA00022989"/>
    </source>
</evidence>
<dbReference type="PANTHER" id="PTHR14269:SF11">
    <property type="entry name" value="CDP-DIACYLGLYCEROL--GLYCEROL-3-PHOSPHATE 3-PHOSPHATIDYLTRANSFERASE"/>
    <property type="match status" value="1"/>
</dbReference>
<evidence type="ECO:0000256" key="15">
    <source>
        <dbReference type="SAM" id="Phobius"/>
    </source>
</evidence>
<dbReference type="RefSeq" id="WP_119150063.1">
    <property type="nucleotide sequence ID" value="NZ_JBHSOV010000009.1"/>
</dbReference>
<evidence type="ECO:0000256" key="14">
    <source>
        <dbReference type="RuleBase" id="RU003750"/>
    </source>
</evidence>
<dbReference type="UniPathway" id="UPA00084">
    <property type="reaction ID" value="UER00503"/>
</dbReference>